<feature type="transmembrane region" description="Helical" evidence="1">
    <location>
        <begin position="180"/>
        <end position="198"/>
    </location>
</feature>
<keyword evidence="1" id="KW-0472">Membrane</keyword>
<reference evidence="3 4" key="1">
    <citation type="submission" date="2018-09" db="EMBL/GenBank/DDBJ databases">
        <title>Discovery and Ecogenomic Context for Candidatus Cryosericales, a Global Caldiserica Order Active in Thawing Permafrost.</title>
        <authorList>
            <person name="Martinez M.A."/>
            <person name="Woodcroft B.J."/>
            <person name="Ignacio Espinoza J.C."/>
            <person name="Zayed A."/>
            <person name="Singleton C.M."/>
            <person name="Boyd J."/>
            <person name="Li Y.-F."/>
            <person name="Purvine S."/>
            <person name="Maughan H."/>
            <person name="Hodgkins S.B."/>
            <person name="Anderson D."/>
            <person name="Sederholm M."/>
            <person name="Temperton B."/>
            <person name="Saleska S.R."/>
            <person name="Tyson G.W."/>
            <person name="Rich V.I."/>
        </authorList>
    </citation>
    <scope>NUCLEOTIDE SEQUENCE [LARGE SCALE GENOMIC DNA]</scope>
    <source>
        <strain evidence="3 4">SMC5</strain>
    </source>
</reference>
<feature type="domain" description="Heparan-alpha-glucosaminide N-acetyltransferase catalytic" evidence="2">
    <location>
        <begin position="16"/>
        <end position="161"/>
    </location>
</feature>
<feature type="transmembrane region" description="Helical" evidence="1">
    <location>
        <begin position="53"/>
        <end position="77"/>
    </location>
</feature>
<protein>
    <submittedName>
        <fullName evidence="3">DUF1624 domain-containing protein</fullName>
    </submittedName>
</protein>
<feature type="transmembrane region" description="Helical" evidence="1">
    <location>
        <begin position="274"/>
        <end position="293"/>
    </location>
</feature>
<evidence type="ECO:0000313" key="4">
    <source>
        <dbReference type="Proteomes" id="UP000266489"/>
    </source>
</evidence>
<proteinExistence type="predicted"/>
<feature type="transmembrane region" description="Helical" evidence="1">
    <location>
        <begin position="234"/>
        <end position="253"/>
    </location>
</feature>
<keyword evidence="1" id="KW-1133">Transmembrane helix</keyword>
<evidence type="ECO:0000259" key="2">
    <source>
        <dbReference type="Pfam" id="PF07786"/>
    </source>
</evidence>
<gene>
    <name evidence="3" type="ORF">SMC5_00735</name>
</gene>
<dbReference type="Pfam" id="PF07786">
    <property type="entry name" value="HGSNAT_cat"/>
    <property type="match status" value="1"/>
</dbReference>
<sequence>MLLSIREDQVSDARQRLESIDEFRGFSILLMVLANYLADPHVVPAWLKHAPDIGFTVIDIIAPMFIAAIGLTFGASFRARLVRDGRRATIEHFVFRNLALIGIGALLTVLENVWGLTAAGSDWGVLQAIGFAGLIALLFIAMPARLRWLAGLLLLVAYQFQLNSFWLANVLSSTHGGLEGALSWGAMLVMATALGDLFHDVSKGRRWFPAASAGVLVLGLLLAFIVPISKNRVSASYVLIALGASDLIFWCFHMFDERFGRSIPILREWGRNSLLLYVMYGVLLGIFVAPRIPGWYELAPVWLVVLQALFIVGTLSWVGWVLDRRHFYVAL</sequence>
<dbReference type="PANTHER" id="PTHR31061:SF24">
    <property type="entry name" value="LD22376P"/>
    <property type="match status" value="1"/>
</dbReference>
<feature type="transmembrane region" description="Helical" evidence="1">
    <location>
        <begin position="21"/>
        <end position="38"/>
    </location>
</feature>
<dbReference type="EMBL" id="QXIU01000015">
    <property type="protein sequence ID" value="RIE15654.1"/>
    <property type="molecule type" value="Genomic_DNA"/>
</dbReference>
<name>A0A398DWJ2_9BACT</name>
<dbReference type="PANTHER" id="PTHR31061">
    <property type="entry name" value="LD22376P"/>
    <property type="match status" value="1"/>
</dbReference>
<comment type="caution">
    <text evidence="3">The sequence shown here is derived from an EMBL/GenBank/DDBJ whole genome shotgun (WGS) entry which is preliminary data.</text>
</comment>
<feature type="transmembrane region" description="Helical" evidence="1">
    <location>
        <begin position="148"/>
        <end position="168"/>
    </location>
</feature>
<dbReference type="OrthoDB" id="9808920at2"/>
<feature type="transmembrane region" description="Helical" evidence="1">
    <location>
        <begin position="210"/>
        <end position="228"/>
    </location>
</feature>
<dbReference type="InterPro" id="IPR012429">
    <property type="entry name" value="HGSNAT_cat"/>
</dbReference>
<evidence type="ECO:0000256" key="1">
    <source>
        <dbReference type="SAM" id="Phobius"/>
    </source>
</evidence>
<feature type="transmembrane region" description="Helical" evidence="1">
    <location>
        <begin position="123"/>
        <end position="141"/>
    </location>
</feature>
<accession>A0A398DWJ2</accession>
<feature type="transmembrane region" description="Helical" evidence="1">
    <location>
        <begin position="98"/>
        <end position="117"/>
    </location>
</feature>
<dbReference type="Proteomes" id="UP000266489">
    <property type="component" value="Unassembled WGS sequence"/>
</dbReference>
<feature type="transmembrane region" description="Helical" evidence="1">
    <location>
        <begin position="299"/>
        <end position="322"/>
    </location>
</feature>
<keyword evidence="1" id="KW-0812">Transmembrane</keyword>
<evidence type="ECO:0000313" key="3">
    <source>
        <dbReference type="EMBL" id="RIE15654.1"/>
    </source>
</evidence>
<organism evidence="3 4">
    <name type="scientific">Candidatus Cryosericum odellii</name>
    <dbReference type="NCBI Taxonomy" id="2290917"/>
    <lineage>
        <taxon>Bacteria</taxon>
        <taxon>Pseudomonadati</taxon>
        <taxon>Caldisericota/Cryosericota group</taxon>
        <taxon>Candidatus Cryosericota</taxon>
        <taxon>Candidatus Cryosericia</taxon>
        <taxon>Candidatus Cryosericales</taxon>
        <taxon>Candidatus Cryosericaceae</taxon>
        <taxon>Candidatus Cryosericum</taxon>
    </lineage>
</organism>
<dbReference type="AlphaFoldDB" id="A0A398DWJ2"/>